<feature type="region of interest" description="Disordered" evidence="1">
    <location>
        <begin position="86"/>
        <end position="164"/>
    </location>
</feature>
<evidence type="ECO:0008006" key="4">
    <source>
        <dbReference type="Google" id="ProtNLM"/>
    </source>
</evidence>
<feature type="region of interest" description="Disordered" evidence="1">
    <location>
        <begin position="205"/>
        <end position="251"/>
    </location>
</feature>
<keyword evidence="3" id="KW-1185">Reference proteome</keyword>
<evidence type="ECO:0000313" key="2">
    <source>
        <dbReference type="EMBL" id="KAK7014412.1"/>
    </source>
</evidence>
<dbReference type="Proteomes" id="UP001362999">
    <property type="component" value="Unassembled WGS sequence"/>
</dbReference>
<evidence type="ECO:0000313" key="3">
    <source>
        <dbReference type="Proteomes" id="UP001362999"/>
    </source>
</evidence>
<gene>
    <name evidence="2" type="ORF">R3P38DRAFT_3277509</name>
</gene>
<organism evidence="2 3">
    <name type="scientific">Favolaschia claudopus</name>
    <dbReference type="NCBI Taxonomy" id="2862362"/>
    <lineage>
        <taxon>Eukaryota</taxon>
        <taxon>Fungi</taxon>
        <taxon>Dikarya</taxon>
        <taxon>Basidiomycota</taxon>
        <taxon>Agaricomycotina</taxon>
        <taxon>Agaricomycetes</taxon>
        <taxon>Agaricomycetidae</taxon>
        <taxon>Agaricales</taxon>
        <taxon>Marasmiineae</taxon>
        <taxon>Mycenaceae</taxon>
        <taxon>Favolaschia</taxon>
    </lineage>
</organism>
<proteinExistence type="predicted"/>
<dbReference type="AlphaFoldDB" id="A0AAW0APP7"/>
<feature type="compositionally biased region" description="Low complexity" evidence="1">
    <location>
        <begin position="107"/>
        <end position="120"/>
    </location>
</feature>
<dbReference type="EMBL" id="JAWWNJ010000057">
    <property type="protein sequence ID" value="KAK7014412.1"/>
    <property type="molecule type" value="Genomic_DNA"/>
</dbReference>
<accession>A0AAW0APP7</accession>
<sequence length="251" mass="27256">MPSVPPYRTFTGRQSRPALRIVTDASNPPAGLAEKEFLSSSSPTPSDYLPLPPIDTLFSPPPHRKSFNNTNDANLTLPPLNQVFHDALNHPIPESPRPHNFTPLRAPPDSRASSPSSAAATNDYRIPSRSMLPPPSSSTTSTLASTSSNATTSSTTTITTAWNTPLPLSAVPRVRAVEPPGEPFYVHSFRFPVPVPGVSRAAREGVGLVERDERSQKLEKEAQGEEEGAGEDDHGDEDREGDKDEELYREK</sequence>
<feature type="compositionally biased region" description="Basic and acidic residues" evidence="1">
    <location>
        <begin position="209"/>
        <end position="223"/>
    </location>
</feature>
<feature type="region of interest" description="Disordered" evidence="1">
    <location>
        <begin position="1"/>
        <end position="73"/>
    </location>
</feature>
<protein>
    <recommendedName>
        <fullName evidence="4">Minus agglutinin</fullName>
    </recommendedName>
</protein>
<feature type="compositionally biased region" description="Acidic residues" evidence="1">
    <location>
        <begin position="224"/>
        <end position="235"/>
    </location>
</feature>
<feature type="compositionally biased region" description="Low complexity" evidence="1">
    <location>
        <begin position="127"/>
        <end position="164"/>
    </location>
</feature>
<feature type="compositionally biased region" description="Basic and acidic residues" evidence="1">
    <location>
        <begin position="236"/>
        <end position="251"/>
    </location>
</feature>
<reference evidence="2 3" key="1">
    <citation type="journal article" date="2024" name="J Genomics">
        <title>Draft genome sequencing and assembly of Favolaschia claudopus CIRM-BRFM 2984 isolated from oak limbs.</title>
        <authorList>
            <person name="Navarro D."/>
            <person name="Drula E."/>
            <person name="Chaduli D."/>
            <person name="Cazenave R."/>
            <person name="Ahrendt S."/>
            <person name="Wang J."/>
            <person name="Lipzen A."/>
            <person name="Daum C."/>
            <person name="Barry K."/>
            <person name="Grigoriev I.V."/>
            <person name="Favel A."/>
            <person name="Rosso M.N."/>
            <person name="Martin F."/>
        </authorList>
    </citation>
    <scope>NUCLEOTIDE SEQUENCE [LARGE SCALE GENOMIC DNA]</scope>
    <source>
        <strain evidence="2 3">CIRM-BRFM 2984</strain>
    </source>
</reference>
<evidence type="ECO:0000256" key="1">
    <source>
        <dbReference type="SAM" id="MobiDB-lite"/>
    </source>
</evidence>
<comment type="caution">
    <text evidence="2">The sequence shown here is derived from an EMBL/GenBank/DDBJ whole genome shotgun (WGS) entry which is preliminary data.</text>
</comment>
<name>A0AAW0APP7_9AGAR</name>